<gene>
    <name evidence="1" type="ORF">F0M16_23860</name>
</gene>
<dbReference type="Proteomes" id="UP000323225">
    <property type="component" value="Unassembled WGS sequence"/>
</dbReference>
<dbReference type="EMBL" id="VUAA01000145">
    <property type="protein sequence ID" value="KAA1252293.1"/>
    <property type="molecule type" value="Genomic_DNA"/>
</dbReference>
<accession>A0A5Q6PBU4</accession>
<protein>
    <submittedName>
        <fullName evidence="1">Uncharacterized protein</fullName>
    </submittedName>
</protein>
<name>A0A5Q6PBU4_VIBCL</name>
<comment type="caution">
    <text evidence="1">The sequence shown here is derived from an EMBL/GenBank/DDBJ whole genome shotgun (WGS) entry which is preliminary data.</text>
</comment>
<dbReference type="AlphaFoldDB" id="A0A5Q6PBU4"/>
<evidence type="ECO:0000313" key="1">
    <source>
        <dbReference type="EMBL" id="KAA1252293.1"/>
    </source>
</evidence>
<sequence length="152" mass="17637">MARVIYQYRKLPVIREGVYPQFGGNLEFELYGFFEVCYHLKDWIKEDERYSTMDNVEKYIDSTPSLRICADLCNRLKHRRKNNRIRSQKAPGIFQISSTVSVGPKGFDSKTAIDSALVETERGNECCFALAKECVESWGKYLRENGIECNFP</sequence>
<organism evidence="1 2">
    <name type="scientific">Vibrio cholerae</name>
    <dbReference type="NCBI Taxonomy" id="666"/>
    <lineage>
        <taxon>Bacteria</taxon>
        <taxon>Pseudomonadati</taxon>
        <taxon>Pseudomonadota</taxon>
        <taxon>Gammaproteobacteria</taxon>
        <taxon>Vibrionales</taxon>
        <taxon>Vibrionaceae</taxon>
        <taxon>Vibrio</taxon>
    </lineage>
</organism>
<reference evidence="1 2" key="1">
    <citation type="submission" date="2019-09" db="EMBL/GenBank/DDBJ databases">
        <authorList>
            <person name="Kritzky A."/>
            <person name="Schelkanova E.Y."/>
            <person name="Alkhova Z.V."/>
            <person name="Smirnova N.I."/>
        </authorList>
    </citation>
    <scope>NUCLEOTIDE SEQUENCE [LARGE SCALE GENOMIC DNA]</scope>
    <source>
        <strain evidence="1 2">M1526</strain>
    </source>
</reference>
<proteinExistence type="predicted"/>
<evidence type="ECO:0000313" key="2">
    <source>
        <dbReference type="Proteomes" id="UP000323225"/>
    </source>
</evidence>